<evidence type="ECO:0000256" key="2">
    <source>
        <dbReference type="ARBA" id="ARBA00022840"/>
    </source>
</evidence>
<gene>
    <name evidence="5" type="ORF">FHL05_00970</name>
    <name evidence="4" type="ORF">FHL06_06470</name>
</gene>
<dbReference type="EMBL" id="VDFP01000010">
    <property type="protein sequence ID" value="MQS76028.1"/>
    <property type="molecule type" value="Genomic_DNA"/>
</dbReference>
<evidence type="ECO:0000259" key="3">
    <source>
        <dbReference type="PROSITE" id="PS50893"/>
    </source>
</evidence>
<reference evidence="6 7" key="1">
    <citation type="journal article" date="2019" name="Syst. Appl. Microbiol.">
        <title>Polyphasic characterization of two novel Lactobacillus spp. isolated from blown salami packages: Description of Lactobacillus halodurans sp. nov. and Lactobacillus salsicarnum sp. nov.</title>
        <authorList>
            <person name="Schuster J.A."/>
            <person name="Klingl A."/>
            <person name="Vogel R.F."/>
            <person name="Ehrmann M.A."/>
        </authorList>
    </citation>
    <scope>NUCLEOTIDE SEQUENCE [LARGE SCALE GENOMIC DNA]</scope>
    <source>
        <strain evidence="5 6">TMW 1.1920</strain>
        <strain evidence="4 7">TMW 1.2172</strain>
    </source>
</reference>
<dbReference type="SUPFAM" id="SSF52540">
    <property type="entry name" value="P-loop containing nucleoside triphosphate hydrolases"/>
    <property type="match status" value="1"/>
</dbReference>
<keyword evidence="1" id="KW-0547">Nucleotide-binding</keyword>
<accession>A0A5P0ZP92</accession>
<dbReference type="SMART" id="SM00382">
    <property type="entry name" value="AAA"/>
    <property type="match status" value="1"/>
</dbReference>
<dbReference type="InterPro" id="IPR003439">
    <property type="entry name" value="ABC_transporter-like_ATP-bd"/>
</dbReference>
<comment type="caution">
    <text evidence="4">The sequence shown here is derived from an EMBL/GenBank/DDBJ whole genome shotgun (WGS) entry which is preliminary data.</text>
</comment>
<dbReference type="Proteomes" id="UP000414364">
    <property type="component" value="Unassembled WGS sequence"/>
</dbReference>
<evidence type="ECO:0000313" key="5">
    <source>
        <dbReference type="EMBL" id="MQS96464.1"/>
    </source>
</evidence>
<sequence length="274" mass="31006">MKLISLNDLSLKTEGYFAFKHVAFSLSQKEIIGINGDNGSGKTLLLEAISDRITPDSGELMYTPGVRIGYLPQENPQQIDQSVKKYLEETRRLSKKLAVRTDQLQGMITFLGLTPYLDRPVSQLSIGLRRRIDFLATLAGHPNVLLLDEPFVFQTKQTISQMLKLLQDLKDNGSGIIIAATNFDDSVQQYLDNGYLIKDNALQQIPYFQQKEQCRLLFRINPNSSAITKDLEKYVTENINDMVELTIPLALKGSLITKMERLNYHFEGVESSEN</sequence>
<keyword evidence="2 4" id="KW-0067">ATP-binding</keyword>
<dbReference type="AlphaFoldDB" id="A0A5P0ZP92"/>
<organism evidence="4 7">
    <name type="scientific">Companilactobacillus halodurans</name>
    <dbReference type="NCBI Taxonomy" id="2584183"/>
    <lineage>
        <taxon>Bacteria</taxon>
        <taxon>Bacillati</taxon>
        <taxon>Bacillota</taxon>
        <taxon>Bacilli</taxon>
        <taxon>Lactobacillales</taxon>
        <taxon>Lactobacillaceae</taxon>
        <taxon>Companilactobacillus</taxon>
    </lineage>
</organism>
<protein>
    <submittedName>
        <fullName evidence="4">ATP-binding cassette domain-containing protein</fullName>
    </submittedName>
</protein>
<dbReference type="Proteomes" id="UP000371423">
    <property type="component" value="Unassembled WGS sequence"/>
</dbReference>
<dbReference type="OrthoDB" id="2968466at2"/>
<dbReference type="EMBL" id="VDFO01000002">
    <property type="protein sequence ID" value="MQS96464.1"/>
    <property type="molecule type" value="Genomic_DNA"/>
</dbReference>
<dbReference type="InterPro" id="IPR003593">
    <property type="entry name" value="AAA+_ATPase"/>
</dbReference>
<feature type="domain" description="ABC transporter" evidence="3">
    <location>
        <begin position="4"/>
        <end position="224"/>
    </location>
</feature>
<dbReference type="GO" id="GO:0005524">
    <property type="term" value="F:ATP binding"/>
    <property type="evidence" value="ECO:0007669"/>
    <property type="project" value="UniProtKB-KW"/>
</dbReference>
<evidence type="ECO:0000256" key="1">
    <source>
        <dbReference type="ARBA" id="ARBA00022741"/>
    </source>
</evidence>
<name>A0A5P0ZP92_9LACO</name>
<evidence type="ECO:0000313" key="7">
    <source>
        <dbReference type="Proteomes" id="UP000414364"/>
    </source>
</evidence>
<evidence type="ECO:0000313" key="6">
    <source>
        <dbReference type="Proteomes" id="UP000371423"/>
    </source>
</evidence>
<proteinExistence type="predicted"/>
<keyword evidence="6" id="KW-1185">Reference proteome</keyword>
<dbReference type="RefSeq" id="WP_153385421.1">
    <property type="nucleotide sequence ID" value="NZ_VDFO01000002.1"/>
</dbReference>
<dbReference type="GO" id="GO:0016887">
    <property type="term" value="F:ATP hydrolysis activity"/>
    <property type="evidence" value="ECO:0007669"/>
    <property type="project" value="InterPro"/>
</dbReference>
<evidence type="ECO:0000313" key="4">
    <source>
        <dbReference type="EMBL" id="MQS76028.1"/>
    </source>
</evidence>
<dbReference type="Gene3D" id="3.40.50.300">
    <property type="entry name" value="P-loop containing nucleotide triphosphate hydrolases"/>
    <property type="match status" value="1"/>
</dbReference>
<dbReference type="InterPro" id="IPR027417">
    <property type="entry name" value="P-loop_NTPase"/>
</dbReference>
<dbReference type="Pfam" id="PF00005">
    <property type="entry name" value="ABC_tran"/>
    <property type="match status" value="1"/>
</dbReference>
<dbReference type="PANTHER" id="PTHR43158">
    <property type="entry name" value="SKFA PEPTIDE EXPORT ATP-BINDING PROTEIN SKFE"/>
    <property type="match status" value="1"/>
</dbReference>
<dbReference type="PROSITE" id="PS50893">
    <property type="entry name" value="ABC_TRANSPORTER_2"/>
    <property type="match status" value="1"/>
</dbReference>
<dbReference type="PANTHER" id="PTHR43158:SF2">
    <property type="entry name" value="SKFA PEPTIDE EXPORT ATP-BINDING PROTEIN SKFE"/>
    <property type="match status" value="1"/>
</dbReference>